<feature type="active site" description="Nucleophile" evidence="7">
    <location>
        <position position="267"/>
    </location>
</feature>
<feature type="domain" description="tRNA-guanine(15) transglycosylase-like" evidence="8">
    <location>
        <begin position="14"/>
        <end position="369"/>
    </location>
</feature>
<dbReference type="GO" id="GO:0005829">
    <property type="term" value="C:cytosol"/>
    <property type="evidence" value="ECO:0007669"/>
    <property type="project" value="TreeGrafter"/>
</dbReference>
<name>A0A132N9M9_HYDSH</name>
<organism evidence="9 10">
    <name type="scientific">Hydrogenibacillus schlegelii</name>
    <name type="common">Bacillus schlegelii</name>
    <dbReference type="NCBI Taxonomy" id="1484"/>
    <lineage>
        <taxon>Bacteria</taxon>
        <taxon>Bacillati</taxon>
        <taxon>Bacillota</taxon>
        <taxon>Bacilli</taxon>
        <taxon>Bacillales</taxon>
        <taxon>Bacillales Family X. Incertae Sedis</taxon>
        <taxon>Hydrogenibacillus</taxon>
    </lineage>
</organism>
<proteinExistence type="inferred from homology"/>
<comment type="function">
    <text evidence="7">Catalyzes the base-exchange of a guanine (G) residue with the queuine precursor 7-aminomethyl-7-deazaguanine (PreQ1) at position 34 (anticodon wobble position) in tRNAs with GU(N) anticodons (tRNA-Asp, -Asn, -His and -Tyr). Catalysis occurs through a double-displacement mechanism. The nucleophile active site attacks the C1' of nucleotide 34 to detach the guanine base from the RNA, forming a covalent enzyme-RNA intermediate. The proton acceptor active site deprotonates the incoming PreQ1, allowing a nucleophilic attack on the C1' of the ribose to form the product. After dissociation, two additional enzymatic reactions on the tRNA convert PreQ1 to queuine (Q), resulting in the hypermodified nucleoside queuosine (7-(((4,5-cis-dihydroxy-2-cyclopenten-1-yl)amino)methyl)-7-deazaguanosine).</text>
</comment>
<comment type="pathway">
    <text evidence="7">tRNA modification; tRNA-queuosine biosynthesis.</text>
</comment>
<evidence type="ECO:0000256" key="2">
    <source>
        <dbReference type="ARBA" id="ARBA00022679"/>
    </source>
</evidence>
<evidence type="ECO:0000256" key="1">
    <source>
        <dbReference type="ARBA" id="ARBA00022676"/>
    </source>
</evidence>
<comment type="caution">
    <text evidence="9">The sequence shown here is derived from an EMBL/GenBank/DDBJ whole genome shotgun (WGS) entry which is preliminary data.</text>
</comment>
<evidence type="ECO:0000256" key="6">
    <source>
        <dbReference type="ARBA" id="ARBA00050112"/>
    </source>
</evidence>
<comment type="subunit">
    <text evidence="7">Homodimer. Within each dimer, one monomer is responsible for RNA recognition and catalysis, while the other monomer binds to the replacement base PreQ1.</text>
</comment>
<feature type="binding site" evidence="7">
    <location>
        <position position="147"/>
    </location>
    <ligand>
        <name>substrate</name>
    </ligand>
</feature>
<comment type="similarity">
    <text evidence="7">Belongs to the queuine tRNA-ribosyltransferase family.</text>
</comment>
<dbReference type="InterPro" id="IPR050076">
    <property type="entry name" value="ArchSynthase1/Queuine_TRR"/>
</dbReference>
<comment type="cofactor">
    <cofactor evidence="7">
        <name>Zn(2+)</name>
        <dbReference type="ChEBI" id="CHEBI:29105"/>
    </cofactor>
    <text evidence="7">Binds 1 zinc ion per subunit.</text>
</comment>
<feature type="region of interest" description="RNA binding" evidence="7">
    <location>
        <begin position="248"/>
        <end position="254"/>
    </location>
</feature>
<keyword evidence="2 7" id="KW-0808">Transferase</keyword>
<reference evidence="9 10" key="1">
    <citation type="submission" date="2015-09" db="EMBL/GenBank/DDBJ databases">
        <title>Draft genome sequence of Hydrogenibacillus schlegelii DSM 2000.</title>
        <authorList>
            <person name="Hemp J."/>
        </authorList>
    </citation>
    <scope>NUCLEOTIDE SEQUENCE [LARGE SCALE GENOMIC DNA]</scope>
    <source>
        <strain evidence="9 10">MA 48</strain>
    </source>
</reference>
<dbReference type="EC" id="2.4.2.29" evidence="7"/>
<dbReference type="PANTHER" id="PTHR46499:SF1">
    <property type="entry name" value="QUEUINE TRNA-RIBOSYLTRANSFERASE"/>
    <property type="match status" value="1"/>
</dbReference>
<dbReference type="GO" id="GO:0008479">
    <property type="term" value="F:tRNA-guanosine(34) queuine transglycosylase activity"/>
    <property type="evidence" value="ECO:0007669"/>
    <property type="project" value="UniProtKB-UniRule"/>
</dbReference>
<dbReference type="GO" id="GO:0008616">
    <property type="term" value="P:tRNA queuosine(34) biosynthetic process"/>
    <property type="evidence" value="ECO:0007669"/>
    <property type="project" value="UniProtKB-UniRule"/>
</dbReference>
<dbReference type="AlphaFoldDB" id="A0A132N9M9"/>
<dbReference type="Proteomes" id="UP000243024">
    <property type="component" value="Unassembled WGS sequence"/>
</dbReference>
<feature type="binding site" evidence="7">
    <location>
        <position position="307"/>
    </location>
    <ligand>
        <name>Zn(2+)</name>
        <dbReference type="ChEBI" id="CHEBI:29105"/>
    </ligand>
</feature>
<dbReference type="InterPro" id="IPR002616">
    <property type="entry name" value="tRNA_ribo_trans-like"/>
</dbReference>
<dbReference type="InterPro" id="IPR004803">
    <property type="entry name" value="TGT"/>
</dbReference>
<evidence type="ECO:0000256" key="4">
    <source>
        <dbReference type="ARBA" id="ARBA00022785"/>
    </source>
</evidence>
<feature type="active site" description="Proton acceptor" evidence="7">
    <location>
        <position position="93"/>
    </location>
</feature>
<evidence type="ECO:0000256" key="3">
    <source>
        <dbReference type="ARBA" id="ARBA00022694"/>
    </source>
</evidence>
<dbReference type="NCBIfam" id="TIGR00430">
    <property type="entry name" value="Q_tRNA_tgt"/>
    <property type="match status" value="1"/>
</dbReference>
<feature type="binding site" evidence="7">
    <location>
        <position position="190"/>
    </location>
    <ligand>
        <name>substrate</name>
    </ligand>
</feature>
<protein>
    <recommendedName>
        <fullName evidence="7">Queuine tRNA-ribosyltransferase</fullName>
        <ecNumber evidence="7">2.4.2.29</ecNumber>
    </recommendedName>
    <alternativeName>
        <fullName evidence="7">Guanine insertion enzyme</fullName>
    </alternativeName>
    <alternativeName>
        <fullName evidence="7">tRNA-guanine transglycosylase</fullName>
    </alternativeName>
</protein>
<dbReference type="SUPFAM" id="SSF51713">
    <property type="entry name" value="tRNA-guanine transglycosylase"/>
    <property type="match status" value="1"/>
</dbReference>
<dbReference type="HAMAP" id="MF_00168">
    <property type="entry name" value="Q_tRNA_Tgt"/>
    <property type="match status" value="1"/>
</dbReference>
<dbReference type="EMBL" id="JXBB01000003">
    <property type="protein sequence ID" value="OAR05241.1"/>
    <property type="molecule type" value="Genomic_DNA"/>
</dbReference>
<evidence type="ECO:0000259" key="8">
    <source>
        <dbReference type="Pfam" id="PF01702"/>
    </source>
</evidence>
<dbReference type="Pfam" id="PF01702">
    <property type="entry name" value="TGT"/>
    <property type="match status" value="1"/>
</dbReference>
<keyword evidence="5 7" id="KW-0862">Zinc</keyword>
<dbReference type="InterPro" id="IPR036511">
    <property type="entry name" value="TGT-like_sf"/>
</dbReference>
<dbReference type="FunFam" id="3.20.20.105:FF:000001">
    <property type="entry name" value="Queuine tRNA-ribosyltransferase"/>
    <property type="match status" value="1"/>
</dbReference>
<keyword evidence="7" id="KW-0479">Metal-binding</keyword>
<sequence length="378" mass="42474">MAIHFELIYEDPKTGARLGRLSTPHGTIETPAFMPVGTLGTVKAMTPEELEALGAQIVLANTYHLWLRPGEDVVREAGGLHRFMHWSRPILTDSGGFQVFSLKERRRIEEEGVYFASHLDGRPLFLSPEKSIAIQNALGADIIMAFDECPPYPADRAYVEASLERTLRWAERSLRAHRRPKEQSLFGIIQGGTFPDLRRRAAKAVVSLDFPGYAVGGLSVGEPKPVMYAMLEETVPLLPRTKPRYLMGVGSPDALIEGVMRGIDLFDSVLPTRIARNGALMTSGGRLVIRNEAYARDFSPLDPACDCYACRHYTRAYVRHLLKSDEILGLRLTTIHNLAFLLRFMADVRRHIRAGTLLEFRDAFYEAYYGRMPAHRGF</sequence>
<feature type="region of interest" description="RNA binding; important for wobble base 34 recognition" evidence="7">
    <location>
        <begin position="272"/>
        <end position="276"/>
    </location>
</feature>
<dbReference type="Gene3D" id="3.20.20.105">
    <property type="entry name" value="Queuine tRNA-ribosyltransferase-like"/>
    <property type="match status" value="1"/>
</dbReference>
<evidence type="ECO:0000313" key="9">
    <source>
        <dbReference type="EMBL" id="OAR05241.1"/>
    </source>
</evidence>
<dbReference type="PANTHER" id="PTHR46499">
    <property type="entry name" value="QUEUINE TRNA-RIBOSYLTRANSFERASE"/>
    <property type="match status" value="1"/>
</dbReference>
<gene>
    <name evidence="7" type="primary">tgt</name>
    <name evidence="9" type="ORF">SA87_05615</name>
</gene>
<feature type="binding site" evidence="7">
    <location>
        <begin position="93"/>
        <end position="97"/>
    </location>
    <ligand>
        <name>substrate</name>
    </ligand>
</feature>
<comment type="catalytic activity">
    <reaction evidence="6 7">
        <text>7-aminomethyl-7-carbaguanine + guanosine(34) in tRNA = 7-aminomethyl-7-carbaguanosine(34) in tRNA + guanine</text>
        <dbReference type="Rhea" id="RHEA:24104"/>
        <dbReference type="Rhea" id="RHEA-COMP:10341"/>
        <dbReference type="Rhea" id="RHEA-COMP:10342"/>
        <dbReference type="ChEBI" id="CHEBI:16235"/>
        <dbReference type="ChEBI" id="CHEBI:58703"/>
        <dbReference type="ChEBI" id="CHEBI:74269"/>
        <dbReference type="ChEBI" id="CHEBI:82833"/>
        <dbReference type="EC" id="2.4.2.29"/>
    </reaction>
</comment>
<feature type="binding site" evidence="7">
    <location>
        <position position="305"/>
    </location>
    <ligand>
        <name>Zn(2+)</name>
        <dbReference type="ChEBI" id="CHEBI:29105"/>
    </ligand>
</feature>
<keyword evidence="3 7" id="KW-0819">tRNA processing</keyword>
<evidence type="ECO:0000256" key="7">
    <source>
        <dbReference type="HAMAP-Rule" id="MF_00168"/>
    </source>
</evidence>
<dbReference type="RefSeq" id="WP_066198549.1">
    <property type="nucleotide sequence ID" value="NZ_CBCSAS010000044.1"/>
</dbReference>
<feature type="binding site" evidence="7">
    <location>
        <position position="217"/>
    </location>
    <ligand>
        <name>substrate</name>
    </ligand>
</feature>
<keyword evidence="1 7" id="KW-0328">Glycosyltransferase</keyword>
<evidence type="ECO:0000313" key="10">
    <source>
        <dbReference type="Proteomes" id="UP000243024"/>
    </source>
</evidence>
<keyword evidence="10" id="KW-1185">Reference proteome</keyword>
<dbReference type="STRING" id="1484.SA87_05615"/>
<evidence type="ECO:0000256" key="5">
    <source>
        <dbReference type="ARBA" id="ARBA00022833"/>
    </source>
</evidence>
<dbReference type="GO" id="GO:0046872">
    <property type="term" value="F:metal ion binding"/>
    <property type="evidence" value="ECO:0007669"/>
    <property type="project" value="UniProtKB-KW"/>
</dbReference>
<dbReference type="UniPathway" id="UPA00392"/>
<keyword evidence="4 7" id="KW-0671">Queuosine biosynthesis</keyword>
<dbReference type="NCBIfam" id="TIGR00449">
    <property type="entry name" value="tgt_general"/>
    <property type="match status" value="1"/>
</dbReference>
<feature type="binding site" evidence="7">
    <location>
        <position position="336"/>
    </location>
    <ligand>
        <name>Zn(2+)</name>
        <dbReference type="ChEBI" id="CHEBI:29105"/>
    </ligand>
</feature>
<accession>A0A132N9M9</accession>
<feature type="binding site" evidence="7">
    <location>
        <position position="310"/>
    </location>
    <ligand>
        <name>Zn(2+)</name>
        <dbReference type="ChEBI" id="CHEBI:29105"/>
    </ligand>
</feature>